<keyword evidence="2" id="KW-0012">Acyltransferase</keyword>
<keyword evidence="5" id="KW-1185">Reference proteome</keyword>
<dbReference type="CDD" id="cd04301">
    <property type="entry name" value="NAT_SF"/>
    <property type="match status" value="1"/>
</dbReference>
<dbReference type="PROSITE" id="PS51186">
    <property type="entry name" value="GNAT"/>
    <property type="match status" value="1"/>
</dbReference>
<evidence type="ECO:0000313" key="5">
    <source>
        <dbReference type="Proteomes" id="UP001059672"/>
    </source>
</evidence>
<organism evidence="4 5">
    <name type="scientific">Pseudomonas benzenivorans</name>
    <dbReference type="NCBI Taxonomy" id="556533"/>
    <lineage>
        <taxon>Bacteria</taxon>
        <taxon>Pseudomonadati</taxon>
        <taxon>Pseudomonadota</taxon>
        <taxon>Gammaproteobacteria</taxon>
        <taxon>Pseudomonadales</taxon>
        <taxon>Pseudomonadaceae</taxon>
        <taxon>Pseudomonas</taxon>
    </lineage>
</organism>
<evidence type="ECO:0000256" key="1">
    <source>
        <dbReference type="ARBA" id="ARBA00022679"/>
    </source>
</evidence>
<dbReference type="SUPFAM" id="SSF55729">
    <property type="entry name" value="Acyl-CoA N-acyltransferases (Nat)"/>
    <property type="match status" value="1"/>
</dbReference>
<dbReference type="Pfam" id="PF13508">
    <property type="entry name" value="Acetyltransf_7"/>
    <property type="match status" value="1"/>
</dbReference>
<evidence type="ECO:0000313" key="4">
    <source>
        <dbReference type="EMBL" id="UTW08784.1"/>
    </source>
</evidence>
<dbReference type="InterPro" id="IPR000182">
    <property type="entry name" value="GNAT_dom"/>
</dbReference>
<dbReference type="InterPro" id="IPR016181">
    <property type="entry name" value="Acyl_CoA_acyltransferase"/>
</dbReference>
<reference evidence="4" key="1">
    <citation type="submission" date="2021-04" db="EMBL/GenBank/DDBJ databases">
        <title>Oceanospirillales bacteria with DddD are important DMSP degraders in coastal seawater.</title>
        <authorList>
            <person name="Liu J."/>
        </authorList>
    </citation>
    <scope>NUCLEOTIDE SEQUENCE</scope>
    <source>
        <strain evidence="4">D13-4</strain>
    </source>
</reference>
<dbReference type="PANTHER" id="PTHR43800">
    <property type="entry name" value="PEPTIDYL-LYSINE N-ACETYLTRANSFERASE YJAB"/>
    <property type="match status" value="1"/>
</dbReference>
<evidence type="ECO:0000256" key="2">
    <source>
        <dbReference type="ARBA" id="ARBA00023315"/>
    </source>
</evidence>
<dbReference type="EMBL" id="CP073346">
    <property type="protein sequence ID" value="UTW08784.1"/>
    <property type="molecule type" value="Genomic_DNA"/>
</dbReference>
<dbReference type="PANTHER" id="PTHR43800:SF1">
    <property type="entry name" value="PEPTIDYL-LYSINE N-ACETYLTRANSFERASE YJAB"/>
    <property type="match status" value="1"/>
</dbReference>
<dbReference type="Gene3D" id="3.40.630.30">
    <property type="match status" value="1"/>
</dbReference>
<name>A0ABY5H9P5_9PSED</name>
<dbReference type="Proteomes" id="UP001059672">
    <property type="component" value="Chromosome"/>
</dbReference>
<accession>A0ABY5H9P5</accession>
<gene>
    <name evidence="4" type="ORF">KDW96_05570</name>
</gene>
<proteinExistence type="predicted"/>
<sequence length="144" mass="16459">MPDLQFCALPTQLTPLADKFYRSHRSPMRPRQQDRVWVARQQDILAALCLRPVAGGQWLTSLFVAPQHRRQGLGRQLVERALASAEGPTWLFCHPELHPFYQPLGFSSHACLPTELSERLQRYQRHKALIALAHGADIDCPTQR</sequence>
<protein>
    <submittedName>
        <fullName evidence="4">GNAT family N-acetyltransferase</fullName>
    </submittedName>
</protein>
<dbReference type="RefSeq" id="WP_255839450.1">
    <property type="nucleotide sequence ID" value="NZ_CP073346.1"/>
</dbReference>
<feature type="domain" description="N-acetyltransferase" evidence="3">
    <location>
        <begin position="1"/>
        <end position="139"/>
    </location>
</feature>
<evidence type="ECO:0000259" key="3">
    <source>
        <dbReference type="PROSITE" id="PS51186"/>
    </source>
</evidence>
<keyword evidence="1" id="KW-0808">Transferase</keyword>